<organism evidence="3 4">
    <name type="scientific">Durusdinium trenchii</name>
    <dbReference type="NCBI Taxonomy" id="1381693"/>
    <lineage>
        <taxon>Eukaryota</taxon>
        <taxon>Sar</taxon>
        <taxon>Alveolata</taxon>
        <taxon>Dinophyceae</taxon>
        <taxon>Suessiales</taxon>
        <taxon>Symbiodiniaceae</taxon>
        <taxon>Durusdinium</taxon>
    </lineage>
</organism>
<dbReference type="Pfam" id="PF23023">
    <property type="entry name" value="Anti-Pycsar_Apyc1"/>
    <property type="match status" value="1"/>
</dbReference>
<dbReference type="Gene3D" id="3.60.15.10">
    <property type="entry name" value="Ribonuclease Z/Hydroxyacylglutathione hydrolase-like"/>
    <property type="match status" value="1"/>
</dbReference>
<keyword evidence="4" id="KW-1185">Reference proteome</keyword>
<dbReference type="Gene3D" id="2.60.120.10">
    <property type="entry name" value="Jelly Rolls"/>
    <property type="match status" value="2"/>
</dbReference>
<dbReference type="Pfam" id="PF00027">
    <property type="entry name" value="cNMP_binding"/>
    <property type="match status" value="1"/>
</dbReference>
<sequence length="965" mass="106389">MGAAGSVDGGNPSVDGGAKLVINREIEAESNRVRGLDTTSLSNSSVGSNVKTNKPCSPKAVDEDDEDDDRRSVGTSYTRLSTQHHHGDGIHAAIITSHPCSEMLNQAVVSLPRGGAYVRTKAGAIQFGIPPDTIKDSMTLGLTVPSIFVVPQERFNLELGINVAEIEFPAYFNFFILQKDVQLLVTPDQEKDLRTAFEETLEGPEDKYLYQDTEYGKFRNEKAFKARPDLRKEIDYFKEPRNGRVISCDTLLRFTRFAEDGRADLSHLKEGTENNGTYSLLVVDEKASERYVVVEDGIEIATVSYRLATSVPTLSALEKKFKDVVILEREMELQLEQDMTDLDTEIPSNGATASASGVPSDEEEEEKASEGEDGEPGGCTTETSNSSSNNNNALKHSSMKTTSTVNTTSAASKASGTSKIVDDDTYILMSQGTFTPPDFGVTMLGNSHGFDKTGTTTGFIVWIHGYGIAVDPPPHCDAYLQMNGVSPRLVTSVILTHCHADHDAGTFQKILKERRTTLITTRTIYEHFIRKYSAVSGLEADFLERLLDFHEVRIAQPTFLFGGVFEFFYALHALPCIGFKAQCANKTMSYSADTFNDPDGLDALEERGIISPERKQSLLDFPWRCDLVLHECGVPPIHTPPSTLQNLPDEVKENLYAVHIANDAAEKAGLRKALAGFDNTLVLIQNGDEKNNALQTLQLCAQTDVFRDADIKQCIHVLQMATRVRYSVGNEFVGSVGGVFFIVAHGVLKLERPGRDPIILKLGDYFGEISAMNGETEDMKITAITDVEIVGINKYAFNQFLESCPEAHKRLLALESMRSQGFSGSMKANSVFSHLSFPQKTQLQSLTSKPREIKKGEKLVTFSCIGNRVFIVSSGAFSVRFTSAETNLCSVETLKKGGVFIPRKIYRSAVLCDLLEGSEVDQDAEFIARTDSVVFEIFEEGFKDFLLRNPGIQLALMKHRKGFFC</sequence>
<dbReference type="SUPFAM" id="SSF56281">
    <property type="entry name" value="Metallo-hydrolase/oxidoreductase"/>
    <property type="match status" value="1"/>
</dbReference>
<feature type="region of interest" description="Disordered" evidence="1">
    <location>
        <begin position="28"/>
        <end position="84"/>
    </location>
</feature>
<feature type="domain" description="Cyclic nucleotide-binding" evidence="2">
    <location>
        <begin position="831"/>
        <end position="946"/>
    </location>
</feature>
<dbReference type="InterPro" id="IPR018490">
    <property type="entry name" value="cNMP-bd_dom_sf"/>
</dbReference>
<name>A0ABP0J915_9DINO</name>
<comment type="caution">
    <text evidence="3">The sequence shown here is derived from an EMBL/GenBank/DDBJ whole genome shotgun (WGS) entry which is preliminary data.</text>
</comment>
<dbReference type="InterPro" id="IPR036866">
    <property type="entry name" value="RibonucZ/Hydroxyglut_hydro"/>
</dbReference>
<reference evidence="3 4" key="1">
    <citation type="submission" date="2024-02" db="EMBL/GenBank/DDBJ databases">
        <authorList>
            <person name="Chen Y."/>
            <person name="Shah S."/>
            <person name="Dougan E. K."/>
            <person name="Thang M."/>
            <person name="Chan C."/>
        </authorList>
    </citation>
    <scope>NUCLEOTIDE SEQUENCE [LARGE SCALE GENOMIC DNA]</scope>
</reference>
<dbReference type="CDD" id="cd00038">
    <property type="entry name" value="CAP_ED"/>
    <property type="match status" value="2"/>
</dbReference>
<feature type="region of interest" description="Disordered" evidence="1">
    <location>
        <begin position="343"/>
        <end position="416"/>
    </location>
</feature>
<evidence type="ECO:0000313" key="3">
    <source>
        <dbReference type="EMBL" id="CAK9010805.1"/>
    </source>
</evidence>
<evidence type="ECO:0000313" key="4">
    <source>
        <dbReference type="Proteomes" id="UP001642464"/>
    </source>
</evidence>
<accession>A0ABP0J915</accession>
<feature type="compositionally biased region" description="Acidic residues" evidence="1">
    <location>
        <begin position="360"/>
        <end position="375"/>
    </location>
</feature>
<dbReference type="InterPro" id="IPR000595">
    <property type="entry name" value="cNMP-bd_dom"/>
</dbReference>
<proteinExistence type="predicted"/>
<dbReference type="EMBL" id="CAXAMM010006363">
    <property type="protein sequence ID" value="CAK9010805.1"/>
    <property type="molecule type" value="Genomic_DNA"/>
</dbReference>
<feature type="compositionally biased region" description="Low complexity" evidence="1">
    <location>
        <begin position="399"/>
        <end position="416"/>
    </location>
</feature>
<gene>
    <name evidence="3" type="ORF">SCF082_LOCUS10828</name>
</gene>
<dbReference type="Proteomes" id="UP001642464">
    <property type="component" value="Unassembled WGS sequence"/>
</dbReference>
<feature type="domain" description="Cyclic nucleotide-binding" evidence="2">
    <location>
        <begin position="734"/>
        <end position="818"/>
    </location>
</feature>
<evidence type="ECO:0000259" key="2">
    <source>
        <dbReference type="PROSITE" id="PS50042"/>
    </source>
</evidence>
<feature type="compositionally biased region" description="Polar residues" evidence="1">
    <location>
        <begin position="346"/>
        <end position="357"/>
    </location>
</feature>
<dbReference type="SUPFAM" id="SSF51206">
    <property type="entry name" value="cAMP-binding domain-like"/>
    <property type="match status" value="2"/>
</dbReference>
<protein>
    <submittedName>
        <fullName evidence="3">5'-cGMP phosphodiesterase A (Cyclic GMP-binding protein A) (Phosphodiesterase 5) (DdPDE5) (Phosphodiesterase D)</fullName>
    </submittedName>
</protein>
<feature type="compositionally biased region" description="Polar residues" evidence="1">
    <location>
        <begin position="37"/>
        <end position="55"/>
    </location>
</feature>
<dbReference type="PROSITE" id="PS50042">
    <property type="entry name" value="CNMP_BINDING_3"/>
    <property type="match status" value="2"/>
</dbReference>
<evidence type="ECO:0000256" key="1">
    <source>
        <dbReference type="SAM" id="MobiDB-lite"/>
    </source>
</evidence>
<dbReference type="InterPro" id="IPR014710">
    <property type="entry name" value="RmlC-like_jellyroll"/>
</dbReference>